<reference evidence="3" key="1">
    <citation type="submission" date="2016-10" db="EMBL/GenBank/DDBJ databases">
        <authorList>
            <person name="Varghese N."/>
            <person name="Submissions S."/>
        </authorList>
    </citation>
    <scope>NUCLEOTIDE SEQUENCE [LARGE SCALE GENOMIC DNA]</scope>
    <source>
        <strain evidence="3">DSM 22619</strain>
    </source>
</reference>
<gene>
    <name evidence="2" type="ORF">SAMN04487824_10688</name>
</gene>
<keyword evidence="1" id="KW-1133">Transmembrane helix</keyword>
<organism evidence="2 3">
    <name type="scientific">Parafannyhessea umbonata</name>
    <dbReference type="NCBI Taxonomy" id="604330"/>
    <lineage>
        <taxon>Bacteria</taxon>
        <taxon>Bacillati</taxon>
        <taxon>Actinomycetota</taxon>
        <taxon>Coriobacteriia</taxon>
        <taxon>Coriobacteriales</taxon>
        <taxon>Atopobiaceae</taxon>
        <taxon>Parafannyhessea</taxon>
    </lineage>
</organism>
<protein>
    <submittedName>
        <fullName evidence="2">Uncharacterized protein</fullName>
    </submittedName>
</protein>
<keyword evidence="3" id="KW-1185">Reference proteome</keyword>
<proteinExistence type="predicted"/>
<accession>A0A1G6K351</accession>
<name>A0A1G6K351_9ACTN</name>
<feature type="transmembrane region" description="Helical" evidence="1">
    <location>
        <begin position="9"/>
        <end position="37"/>
    </location>
</feature>
<sequence>MKAASRTDIIVAIVGAGLEVGLVAAGVLKPIVLWITWVVVANIG</sequence>
<dbReference type="AlphaFoldDB" id="A0A1G6K351"/>
<keyword evidence="1" id="KW-0812">Transmembrane</keyword>
<evidence type="ECO:0000313" key="2">
    <source>
        <dbReference type="EMBL" id="SDC25363.1"/>
    </source>
</evidence>
<dbReference type="EMBL" id="FMZL01000006">
    <property type="protein sequence ID" value="SDC25363.1"/>
    <property type="molecule type" value="Genomic_DNA"/>
</dbReference>
<dbReference type="Proteomes" id="UP000198528">
    <property type="component" value="Unassembled WGS sequence"/>
</dbReference>
<keyword evidence="1" id="KW-0472">Membrane</keyword>
<evidence type="ECO:0000313" key="3">
    <source>
        <dbReference type="Proteomes" id="UP000198528"/>
    </source>
</evidence>
<evidence type="ECO:0000256" key="1">
    <source>
        <dbReference type="SAM" id="Phobius"/>
    </source>
</evidence>